<feature type="coiled-coil region" evidence="7">
    <location>
        <begin position="92"/>
        <end position="119"/>
    </location>
</feature>
<feature type="region of interest" description="Disordered" evidence="8">
    <location>
        <begin position="204"/>
        <end position="228"/>
    </location>
</feature>
<dbReference type="SMART" id="SM00066">
    <property type="entry name" value="GAL4"/>
    <property type="match status" value="1"/>
</dbReference>
<evidence type="ECO:0000256" key="1">
    <source>
        <dbReference type="ARBA" id="ARBA00004123"/>
    </source>
</evidence>
<dbReference type="SMART" id="SM00906">
    <property type="entry name" value="Fungal_trans"/>
    <property type="match status" value="1"/>
</dbReference>
<evidence type="ECO:0000256" key="4">
    <source>
        <dbReference type="ARBA" id="ARBA00023125"/>
    </source>
</evidence>
<comment type="subcellular location">
    <subcellularLocation>
        <location evidence="1">Nucleus</location>
    </subcellularLocation>
</comment>
<protein>
    <recommendedName>
        <fullName evidence="9">Zn(2)-C6 fungal-type domain-containing protein</fullName>
    </recommendedName>
</protein>
<sequence>MSNKRKSVPQDYTSKRSRSTSSPPPSGLSKPSTMASQASKQSRPVTSCTFCRQHKIKCNASENYPNPCTRCSKMGLKCEIDPQFKPKKGSQIQMLIGDVEELKSKIEMLSKNEHLLTQALNQHNHFMSHSSTSPTYPASARPPLSARTVSGHNTPNSAIDQFAGGHFTPPPGPSSVPAQPAFNAINDATGSGQAITNLSQMLQNSTDNSPATFASDTQGNYTQSPEELPQRETYSEFILGDVRLTLEKADELHDRFMTKFLPFLPILTSASATELYTKSQLLFWTVMLTASLSEPDPSLYMSLATLIKQLAIETCWIRTPRSTHVVQALIILAIWPLPNEKVLDDASYRFVGLAKNLSLQLGLHRGGEFIQEFSRTQVNLGPNSDIWRTRSWLAVFFCDQFWSSALGLPPSINTTDYLLENARVDQSLPANFRCLISLSIFQCKLVNVMGISVTRSDGLLEPSNRAASLNILDRELERLKFKLNIMEGSAIEMYYLYLRLMICCFAFLPGTPIEDQVKYVSTAYLSATRIITIASQLVSVNYISLIELPIYVRQAITYSAFILFKLHLSRYLIDKYVDSARQSIVTVHRLFRNTLSSWKDLQNDLSRTAKVLENLNIVLYTYPEIFYDDESTSTEGSIISRMRSHLTASLFYDLVWSIHEARRRTLQNKENGEEETVKVKEEEGVKKPLALPFYNQITKDDFKAMTTTTPNGTTITTLVPTDQALNQAKLESDNGSKKPMEINGIPLAMLEATGSTKDVDSIRFSSFDEAKSSRNEATDPVERVGFAADLTQGTEFSLEAQSQQQQPSAISETQPQIESQEVLSQQNSPNYDGPMDRGNFSYNNGMGSAGMADQLDNFFQQQSHGWLNNNHQDDDFLGWIDVNMLPEK</sequence>
<gene>
    <name evidence="10" type="ORF">CA3LBN_002896</name>
</gene>
<feature type="compositionally biased region" description="Polar residues" evidence="8">
    <location>
        <begin position="204"/>
        <end position="225"/>
    </location>
</feature>
<proteinExistence type="predicted"/>
<dbReference type="CDD" id="cd12148">
    <property type="entry name" value="fungal_TF_MHR"/>
    <property type="match status" value="1"/>
</dbReference>
<evidence type="ECO:0000259" key="9">
    <source>
        <dbReference type="PROSITE" id="PS50048"/>
    </source>
</evidence>
<feature type="region of interest" description="Disordered" evidence="8">
    <location>
        <begin position="798"/>
        <end position="846"/>
    </location>
</feature>
<keyword evidence="2" id="KW-0479">Metal-binding</keyword>
<feature type="region of interest" description="Disordered" evidence="8">
    <location>
        <begin position="128"/>
        <end position="178"/>
    </location>
</feature>
<keyword evidence="5" id="KW-0804">Transcription</keyword>
<dbReference type="InterPro" id="IPR001138">
    <property type="entry name" value="Zn2Cys6_DnaBD"/>
</dbReference>
<dbReference type="PANTHER" id="PTHR31845">
    <property type="entry name" value="FINGER DOMAIN PROTEIN, PUTATIVE-RELATED"/>
    <property type="match status" value="1"/>
</dbReference>
<keyword evidence="4" id="KW-0238">DNA-binding</keyword>
<dbReference type="CDD" id="cd00067">
    <property type="entry name" value="GAL4"/>
    <property type="match status" value="1"/>
</dbReference>
<dbReference type="Proteomes" id="UP000825434">
    <property type="component" value="Chromosome 3"/>
</dbReference>
<feature type="region of interest" description="Disordered" evidence="8">
    <location>
        <begin position="1"/>
        <end position="44"/>
    </location>
</feature>
<name>A0ABX8IBA8_9ASCO</name>
<keyword evidence="11" id="KW-1185">Reference proteome</keyword>
<dbReference type="InterPro" id="IPR036864">
    <property type="entry name" value="Zn2-C6_fun-type_DNA-bd_sf"/>
</dbReference>
<feature type="compositionally biased region" description="Polar residues" evidence="8">
    <location>
        <begin position="807"/>
        <end position="830"/>
    </location>
</feature>
<keyword evidence="7" id="KW-0175">Coiled coil</keyword>
<evidence type="ECO:0000256" key="3">
    <source>
        <dbReference type="ARBA" id="ARBA00023015"/>
    </source>
</evidence>
<evidence type="ECO:0000256" key="7">
    <source>
        <dbReference type="SAM" id="Coils"/>
    </source>
</evidence>
<feature type="domain" description="Zn(2)-C6 fungal-type" evidence="9">
    <location>
        <begin position="47"/>
        <end position="80"/>
    </location>
</feature>
<evidence type="ECO:0000256" key="8">
    <source>
        <dbReference type="SAM" id="MobiDB-lite"/>
    </source>
</evidence>
<evidence type="ECO:0000256" key="5">
    <source>
        <dbReference type="ARBA" id="ARBA00023163"/>
    </source>
</evidence>
<dbReference type="Pfam" id="PF00172">
    <property type="entry name" value="Zn_clus"/>
    <property type="match status" value="1"/>
</dbReference>
<evidence type="ECO:0000256" key="6">
    <source>
        <dbReference type="ARBA" id="ARBA00023242"/>
    </source>
</evidence>
<feature type="compositionally biased region" description="Polar residues" evidence="8">
    <location>
        <begin position="147"/>
        <end position="159"/>
    </location>
</feature>
<keyword evidence="3" id="KW-0805">Transcription regulation</keyword>
<organism evidence="10 11">
    <name type="scientific">Candidozyma haemuli</name>
    <dbReference type="NCBI Taxonomy" id="45357"/>
    <lineage>
        <taxon>Eukaryota</taxon>
        <taxon>Fungi</taxon>
        <taxon>Dikarya</taxon>
        <taxon>Ascomycota</taxon>
        <taxon>Saccharomycotina</taxon>
        <taxon>Pichiomycetes</taxon>
        <taxon>Metschnikowiaceae</taxon>
        <taxon>Candidozyma</taxon>
    </lineage>
</organism>
<evidence type="ECO:0000313" key="11">
    <source>
        <dbReference type="Proteomes" id="UP000825434"/>
    </source>
</evidence>
<keyword evidence="6" id="KW-0539">Nucleus</keyword>
<dbReference type="InterPro" id="IPR007219">
    <property type="entry name" value="XnlR_reg_dom"/>
</dbReference>
<dbReference type="PROSITE" id="PS50048">
    <property type="entry name" value="ZN2_CY6_FUNGAL_2"/>
    <property type="match status" value="1"/>
</dbReference>
<feature type="compositionally biased region" description="Polar residues" evidence="8">
    <location>
        <begin position="33"/>
        <end position="44"/>
    </location>
</feature>
<dbReference type="Gene3D" id="4.10.240.10">
    <property type="entry name" value="Zn(2)-C6 fungal-type DNA-binding domain"/>
    <property type="match status" value="1"/>
</dbReference>
<dbReference type="Pfam" id="PF04082">
    <property type="entry name" value="Fungal_trans"/>
    <property type="match status" value="1"/>
</dbReference>
<evidence type="ECO:0000313" key="10">
    <source>
        <dbReference type="EMBL" id="QWU88588.1"/>
    </source>
</evidence>
<dbReference type="PANTHER" id="PTHR31845:SF6">
    <property type="entry name" value="TRANSCRIPTION FACTOR SEF1-RELATED"/>
    <property type="match status" value="1"/>
</dbReference>
<accession>A0ABX8IBA8</accession>
<dbReference type="PROSITE" id="PS00463">
    <property type="entry name" value="ZN2_CY6_FUNGAL_1"/>
    <property type="match status" value="1"/>
</dbReference>
<dbReference type="EMBL" id="CP076663">
    <property type="protein sequence ID" value="QWU88588.1"/>
    <property type="molecule type" value="Genomic_DNA"/>
</dbReference>
<dbReference type="InterPro" id="IPR051089">
    <property type="entry name" value="prtT"/>
</dbReference>
<evidence type="ECO:0000256" key="2">
    <source>
        <dbReference type="ARBA" id="ARBA00022723"/>
    </source>
</evidence>
<dbReference type="SUPFAM" id="SSF57701">
    <property type="entry name" value="Zn2/Cys6 DNA-binding domain"/>
    <property type="match status" value="1"/>
</dbReference>
<reference evidence="10 11" key="1">
    <citation type="submission" date="2021-06" db="EMBL/GenBank/DDBJ databases">
        <title>Candida outbreak in Lebanon.</title>
        <authorList>
            <person name="Finianos M."/>
        </authorList>
    </citation>
    <scope>NUCLEOTIDE SEQUENCE [LARGE SCALE GENOMIC DNA]</scope>
    <source>
        <strain evidence="10">CA3LBN</strain>
    </source>
</reference>